<dbReference type="GO" id="GO:0009249">
    <property type="term" value="P:protein lipoylation"/>
    <property type="evidence" value="ECO:0007669"/>
    <property type="project" value="UniProtKB-ARBA"/>
</dbReference>
<dbReference type="CDD" id="cd16442">
    <property type="entry name" value="BPL"/>
    <property type="match status" value="1"/>
</dbReference>
<dbReference type="PROSITE" id="PS51733">
    <property type="entry name" value="BPL_LPL_CATALYTIC"/>
    <property type="match status" value="1"/>
</dbReference>
<dbReference type="GO" id="GO:0004077">
    <property type="term" value="F:biotin--[biotin carboxyl-carrier protein] ligase activity"/>
    <property type="evidence" value="ECO:0007669"/>
    <property type="project" value="UniProtKB-EC"/>
</dbReference>
<dbReference type="InterPro" id="IPR003142">
    <property type="entry name" value="BPL_C"/>
</dbReference>
<gene>
    <name evidence="1" type="ORF">JK167_00855</name>
</gene>
<dbReference type="PANTHER" id="PTHR12835">
    <property type="entry name" value="BIOTIN PROTEIN LIGASE"/>
    <property type="match status" value="1"/>
</dbReference>
<evidence type="ECO:0000313" key="2">
    <source>
        <dbReference type="Proteomes" id="UP000676478"/>
    </source>
</evidence>
<dbReference type="SUPFAM" id="SSF55681">
    <property type="entry name" value="Class II aaRS and biotin synthetases"/>
    <property type="match status" value="1"/>
</dbReference>
<dbReference type="RefSeq" id="WP_065201354.1">
    <property type="nucleotide sequence ID" value="NZ_CAKMAP010000002.1"/>
</dbReference>
<dbReference type="InterPro" id="IPR004408">
    <property type="entry name" value="Biotin_CoA_COase_ligase"/>
</dbReference>
<dbReference type="Gene3D" id="2.30.30.100">
    <property type="match status" value="1"/>
</dbReference>
<reference evidence="1" key="1">
    <citation type="submission" date="2020-12" db="EMBL/GenBank/DDBJ databases">
        <authorList>
            <person name="Mcmullen J.G."/>
        </authorList>
    </citation>
    <scope>NUCLEOTIDE SEQUENCE</scope>
    <source>
        <strain evidence="1">Dm-2019-70</strain>
    </source>
</reference>
<dbReference type="GO" id="GO:0005737">
    <property type="term" value="C:cytoplasm"/>
    <property type="evidence" value="ECO:0007669"/>
    <property type="project" value="TreeGrafter"/>
</dbReference>
<dbReference type="Gene3D" id="3.30.930.10">
    <property type="entry name" value="Bira Bifunctional Protein, Domain 2"/>
    <property type="match status" value="1"/>
</dbReference>
<dbReference type="EC" id="6.3.4.15" evidence="1"/>
<organism evidence="1 2">
    <name type="scientific">Levilactobacillus brevis</name>
    <name type="common">Lactobacillus brevis</name>
    <dbReference type="NCBI Taxonomy" id="1580"/>
    <lineage>
        <taxon>Bacteria</taxon>
        <taxon>Bacillati</taxon>
        <taxon>Bacillota</taxon>
        <taxon>Bacilli</taxon>
        <taxon>Lactobacillales</taxon>
        <taxon>Lactobacillaceae</taxon>
        <taxon>Levilactobacillus</taxon>
    </lineage>
</organism>
<dbReference type="InterPro" id="IPR004143">
    <property type="entry name" value="BPL_LPL_catalytic"/>
</dbReference>
<dbReference type="Pfam" id="PF03099">
    <property type="entry name" value="BPL_LplA_LipB"/>
    <property type="match status" value="1"/>
</dbReference>
<dbReference type="InterPro" id="IPR045864">
    <property type="entry name" value="aa-tRNA-synth_II/BPL/LPL"/>
</dbReference>
<accession>A0A1X0XNU8</accession>
<dbReference type="Pfam" id="PF02237">
    <property type="entry name" value="BPL_C"/>
    <property type="match status" value="1"/>
</dbReference>
<dbReference type="PANTHER" id="PTHR12835:SF5">
    <property type="entry name" value="BIOTIN--PROTEIN LIGASE"/>
    <property type="match status" value="1"/>
</dbReference>
<sequence>MQPKGNQLAVDRIRELRQTTCPIAIQLRSTVDSTNAWAKRVPAASDSPMQAFLAEQQTAGYGKRQRAFFSPAFQGVYLTVRTAVTAPVNPGRLTTAVGVMVVRCLAATYPKQTFQLKWVNDILLHQRKCGGILIENLLDRQEVLIGIGLNVTTRFSTELANKATSIVGGNWVDRNVLVAGLLDELVMGLPHYQDAQFLADYQQLCTTLGQAVCVQVGPDWVQGVAVTLTDQGALVIQLASGERRIVASSEAIKVMTPVGDYRG</sequence>
<name>A0A1X0XNU8_LEVBR</name>
<dbReference type="AlphaFoldDB" id="A0A1X0XNU8"/>
<keyword evidence="1" id="KW-0436">Ligase</keyword>
<dbReference type="EMBL" id="JAERKF010000001">
    <property type="protein sequence ID" value="MBS1009379.1"/>
    <property type="molecule type" value="Genomic_DNA"/>
</dbReference>
<dbReference type="NCBIfam" id="TIGR00121">
    <property type="entry name" value="birA_ligase"/>
    <property type="match status" value="1"/>
</dbReference>
<evidence type="ECO:0000313" key="1">
    <source>
        <dbReference type="EMBL" id="MBS1009379.1"/>
    </source>
</evidence>
<proteinExistence type="predicted"/>
<dbReference type="GO" id="GO:0016740">
    <property type="term" value="F:transferase activity"/>
    <property type="evidence" value="ECO:0007669"/>
    <property type="project" value="UniProtKB-ARBA"/>
</dbReference>
<protein>
    <submittedName>
        <fullName evidence="1">Biotin--[acetyl-CoA-carboxylase] ligase</fullName>
        <ecNumber evidence="1">6.3.4.15</ecNumber>
    </submittedName>
</protein>
<reference evidence="1" key="2">
    <citation type="submission" date="2022-09" db="EMBL/GenBank/DDBJ databases">
        <title>Genome-inferred correspondence between phylogeny and metabolic traits in the wild Drosophila gut microbiome.</title>
        <authorList>
            <person name="Bueno E."/>
            <person name="Blow F."/>
            <person name="Douglas A.E."/>
        </authorList>
    </citation>
    <scope>NUCLEOTIDE SEQUENCE</scope>
    <source>
        <strain evidence="1">Dm-2019-70</strain>
    </source>
</reference>
<dbReference type="Proteomes" id="UP000676478">
    <property type="component" value="Unassembled WGS sequence"/>
</dbReference>
<comment type="caution">
    <text evidence="1">The sequence shown here is derived from an EMBL/GenBank/DDBJ whole genome shotgun (WGS) entry which is preliminary data.</text>
</comment>